<dbReference type="InterPro" id="IPR036249">
    <property type="entry name" value="Thioredoxin-like_sf"/>
</dbReference>
<dbReference type="InterPro" id="IPR004046">
    <property type="entry name" value="GST_C"/>
</dbReference>
<keyword evidence="1" id="KW-0808">Transferase</keyword>
<evidence type="ECO:0000313" key="2">
    <source>
        <dbReference type="Proteomes" id="UP000292347"/>
    </source>
</evidence>
<proteinExistence type="predicted"/>
<dbReference type="AlphaFoldDB" id="A0A4Q2IUQ4"/>
<dbReference type="InterPro" id="IPR004045">
    <property type="entry name" value="Glutathione_S-Trfase_N"/>
</dbReference>
<comment type="caution">
    <text evidence="1">The sequence shown here is derived from an EMBL/GenBank/DDBJ whole genome shotgun (WGS) entry which is preliminary data.</text>
</comment>
<dbReference type="Gene3D" id="1.20.1050.10">
    <property type="match status" value="1"/>
</dbReference>
<dbReference type="Proteomes" id="UP000292347">
    <property type="component" value="Unassembled WGS sequence"/>
</dbReference>
<accession>A0A4Q2IUQ4</accession>
<name>A0A4Q2IUQ4_9SPHN</name>
<dbReference type="InterPro" id="IPR036282">
    <property type="entry name" value="Glutathione-S-Trfase_C_sf"/>
</dbReference>
<dbReference type="PANTHER" id="PTHR11571:SF263">
    <property type="entry name" value="GLUTATHIONE S-TRANSFERASE"/>
    <property type="match status" value="1"/>
</dbReference>
<dbReference type="EMBL" id="SDPT01000001">
    <property type="protein sequence ID" value="RXZ34389.1"/>
    <property type="molecule type" value="Genomic_DNA"/>
</dbReference>
<dbReference type="OrthoDB" id="7203409at2"/>
<dbReference type="CDD" id="cd03039">
    <property type="entry name" value="GST_N_Sigma_like"/>
    <property type="match status" value="1"/>
</dbReference>
<dbReference type="InterPro" id="IPR050213">
    <property type="entry name" value="GST_superfamily"/>
</dbReference>
<dbReference type="CDD" id="cd03192">
    <property type="entry name" value="GST_C_Sigma_like"/>
    <property type="match status" value="1"/>
</dbReference>
<dbReference type="SUPFAM" id="SSF52833">
    <property type="entry name" value="Thioredoxin-like"/>
    <property type="match status" value="1"/>
</dbReference>
<protein>
    <submittedName>
        <fullName evidence="1">Glutathione S-transferase</fullName>
    </submittedName>
</protein>
<dbReference type="SUPFAM" id="SSF47616">
    <property type="entry name" value="GST C-terminal domain-like"/>
    <property type="match status" value="1"/>
</dbReference>
<organism evidence="1 2">
    <name type="scientific">Sphingomonas desiccabilis</name>
    <dbReference type="NCBI Taxonomy" id="429134"/>
    <lineage>
        <taxon>Bacteria</taxon>
        <taxon>Pseudomonadati</taxon>
        <taxon>Pseudomonadota</taxon>
        <taxon>Alphaproteobacteria</taxon>
        <taxon>Sphingomonadales</taxon>
        <taxon>Sphingomonadaceae</taxon>
        <taxon>Sphingomonas</taxon>
    </lineage>
</organism>
<sequence>MPYNLWYWPGIQGRGEFVRLALEAAGIEYRDCARERGAEALMEDMASHSRRPPFAPPYLTLDGFAIAQVANILLYLGEHHDLAPSRLADRLWLHQLQLTIADMVAEVHNIHHPVAMGAYYEDQKPEAARAAEQFRAERMPKFLGHFEDAAKANPGEWLIDHRWTYADTSLFQLVEGLRYMFPRRMAAIEGDYPQLLKIHAQVKTLPGIAAYLASDRRLPFNTDGIFRHYPELDEA</sequence>
<dbReference type="Gene3D" id="3.40.30.10">
    <property type="entry name" value="Glutaredoxin"/>
    <property type="match status" value="1"/>
</dbReference>
<gene>
    <name evidence="1" type="ORF">EO081_01480</name>
</gene>
<keyword evidence="2" id="KW-1185">Reference proteome</keyword>
<dbReference type="InterPro" id="IPR010987">
    <property type="entry name" value="Glutathione-S-Trfase_C-like"/>
</dbReference>
<dbReference type="RefSeq" id="WP_129340178.1">
    <property type="nucleotide sequence ID" value="NZ_JACIDD010000001.1"/>
</dbReference>
<dbReference type="PROSITE" id="PS50405">
    <property type="entry name" value="GST_CTER"/>
    <property type="match status" value="1"/>
</dbReference>
<dbReference type="GO" id="GO:0006749">
    <property type="term" value="P:glutathione metabolic process"/>
    <property type="evidence" value="ECO:0007669"/>
    <property type="project" value="TreeGrafter"/>
</dbReference>
<dbReference type="PANTHER" id="PTHR11571">
    <property type="entry name" value="GLUTATHIONE S-TRANSFERASE"/>
    <property type="match status" value="1"/>
</dbReference>
<dbReference type="PROSITE" id="PS50404">
    <property type="entry name" value="GST_NTER"/>
    <property type="match status" value="1"/>
</dbReference>
<evidence type="ECO:0000313" key="1">
    <source>
        <dbReference type="EMBL" id="RXZ34389.1"/>
    </source>
</evidence>
<dbReference type="Pfam" id="PF14497">
    <property type="entry name" value="GST_C_3"/>
    <property type="match status" value="1"/>
</dbReference>
<reference evidence="1 2" key="1">
    <citation type="submission" date="2019-01" db="EMBL/GenBank/DDBJ databases">
        <title>Sphingomonas mucosissima sp. nov. and Sphingomonas desiccabilis sp. nov., from biological soil crusts in the Colorado Plateau, USA.</title>
        <authorList>
            <person name="Zhu D."/>
        </authorList>
    </citation>
    <scope>NUCLEOTIDE SEQUENCE [LARGE SCALE GENOMIC DNA]</scope>
    <source>
        <strain evidence="1 2">CP1D</strain>
    </source>
</reference>
<dbReference type="GO" id="GO:0004364">
    <property type="term" value="F:glutathione transferase activity"/>
    <property type="evidence" value="ECO:0007669"/>
    <property type="project" value="TreeGrafter"/>
</dbReference>